<protein>
    <recommendedName>
        <fullName evidence="5">Protein transporter Sec31</fullName>
    </recommendedName>
</protein>
<keyword evidence="2" id="KW-1133">Transmembrane helix</keyword>
<organism evidence="3 4">
    <name type="scientific">Kitasatospora cheerisanensis KCTC 2395</name>
    <dbReference type="NCBI Taxonomy" id="1348663"/>
    <lineage>
        <taxon>Bacteria</taxon>
        <taxon>Bacillati</taxon>
        <taxon>Actinomycetota</taxon>
        <taxon>Actinomycetes</taxon>
        <taxon>Kitasatosporales</taxon>
        <taxon>Streptomycetaceae</taxon>
        <taxon>Kitasatospora</taxon>
    </lineage>
</organism>
<keyword evidence="4" id="KW-1185">Reference proteome</keyword>
<feature type="transmembrane region" description="Helical" evidence="2">
    <location>
        <begin position="81"/>
        <end position="101"/>
    </location>
</feature>
<feature type="transmembrane region" description="Helical" evidence="2">
    <location>
        <begin position="113"/>
        <end position="131"/>
    </location>
</feature>
<reference evidence="3 4" key="1">
    <citation type="submission" date="2014-05" db="EMBL/GenBank/DDBJ databases">
        <title>Draft Genome Sequence of Kitasatospora cheerisanensis KCTC 2395.</title>
        <authorList>
            <person name="Nam D.H."/>
        </authorList>
    </citation>
    <scope>NUCLEOTIDE SEQUENCE [LARGE SCALE GENOMIC DNA]</scope>
    <source>
        <strain evidence="3 4">KCTC 2395</strain>
    </source>
</reference>
<dbReference type="AlphaFoldDB" id="A0A066Z216"/>
<evidence type="ECO:0000313" key="3">
    <source>
        <dbReference type="EMBL" id="KDN84396.1"/>
    </source>
</evidence>
<comment type="caution">
    <text evidence="3">The sequence shown here is derived from an EMBL/GenBank/DDBJ whole genome shotgun (WGS) entry which is preliminary data.</text>
</comment>
<accession>A0A066Z216</accession>
<feature type="transmembrane region" description="Helical" evidence="2">
    <location>
        <begin position="137"/>
        <end position="159"/>
    </location>
</feature>
<dbReference type="eggNOG" id="ENOG5030HV6">
    <property type="taxonomic scope" value="Bacteria"/>
</dbReference>
<dbReference type="Proteomes" id="UP000027178">
    <property type="component" value="Unassembled WGS sequence"/>
</dbReference>
<dbReference type="RefSeq" id="WP_035864731.1">
    <property type="nucleotide sequence ID" value="NZ_KK853997.1"/>
</dbReference>
<dbReference type="HOGENOM" id="CLU_794052_0_0_11"/>
<evidence type="ECO:0000256" key="2">
    <source>
        <dbReference type="SAM" id="Phobius"/>
    </source>
</evidence>
<feature type="region of interest" description="Disordered" evidence="1">
    <location>
        <begin position="213"/>
        <end position="239"/>
    </location>
</feature>
<dbReference type="EMBL" id="JNBY01000093">
    <property type="protein sequence ID" value="KDN84396.1"/>
    <property type="molecule type" value="Genomic_DNA"/>
</dbReference>
<proteinExistence type="predicted"/>
<evidence type="ECO:0000313" key="4">
    <source>
        <dbReference type="Proteomes" id="UP000027178"/>
    </source>
</evidence>
<name>A0A066Z216_9ACTN</name>
<feature type="transmembrane region" description="Helical" evidence="2">
    <location>
        <begin position="42"/>
        <end position="61"/>
    </location>
</feature>
<sequence>MSLLTRNVTRTRLTPFAPFPGAPVELVEEEYTVAVPRDWDRAVLGGVAAGTGVLLALAVTWSTDSIGSLLALSGVLPPVAYGVAATFDAAWIICMALEWLARHDPRRATAPRIGGFLALGISMAAIAANGFRAGGKTGLAVGVIGALVSLIAKGVWTLAIRATARELSPVAQQYVARRQAAAGAELALAVVERQLERSRGHLAAYREAYGTTAPETVTVDRPLPDPDKPSGQPGRASATVRSAVRAALATTPDADAEELVEALARIGIDTDADTVRSLSGQQPDSPDSRSAQVLALAPHAPNDTITDTVRSAVRTVGNDLDAVLAAVRRVHGTSIKRETVRRLLSRSAG</sequence>
<evidence type="ECO:0008006" key="5">
    <source>
        <dbReference type="Google" id="ProtNLM"/>
    </source>
</evidence>
<gene>
    <name evidence="3" type="ORF">KCH_41870</name>
</gene>
<dbReference type="OrthoDB" id="4097676at2"/>
<dbReference type="PATRIC" id="fig|1348663.4.peg.4038"/>
<keyword evidence="2" id="KW-0472">Membrane</keyword>
<evidence type="ECO:0000256" key="1">
    <source>
        <dbReference type="SAM" id="MobiDB-lite"/>
    </source>
</evidence>
<keyword evidence="2" id="KW-0812">Transmembrane</keyword>